<dbReference type="CDD" id="cd07067">
    <property type="entry name" value="HP_PGM_like"/>
    <property type="match status" value="1"/>
</dbReference>
<sequence>MTDAATDETRTDSVLIALVRHGETEWNRQRRLQGMTDIPLNDTGRAQAVRTATWLAGDDEWHVVYASQLSRAAETAEIIARELDLPAPTINQGLAERAHGVLEGLDHASARAAVEAQVTTIEGLEPRSSAIARVTGALEEIAASHPGGNVVVVTHGDVIRSLMLHLSDWTLPGAGYAVANGSVHLVRFDAGELSLVDPEALTGTDA</sequence>
<comment type="caution">
    <text evidence="5">The sequence shown here is derived from an EMBL/GenBank/DDBJ whole genome shotgun (WGS) entry which is preliminary data.</text>
</comment>
<dbReference type="InterPro" id="IPR001345">
    <property type="entry name" value="PG/BPGM_mutase_AS"/>
</dbReference>
<gene>
    <name evidence="5" type="ORF">ESP57_01665</name>
</gene>
<dbReference type="OrthoDB" id="4697614at2"/>
<keyword evidence="1" id="KW-0324">Glycolysis</keyword>
<dbReference type="PANTHER" id="PTHR48100:SF1">
    <property type="entry name" value="HISTIDINE PHOSPHATASE FAMILY PROTEIN-RELATED"/>
    <property type="match status" value="1"/>
</dbReference>
<dbReference type="SMART" id="SM00855">
    <property type="entry name" value="PGAM"/>
    <property type="match status" value="1"/>
</dbReference>
<dbReference type="GO" id="GO:0005737">
    <property type="term" value="C:cytoplasm"/>
    <property type="evidence" value="ECO:0007669"/>
    <property type="project" value="TreeGrafter"/>
</dbReference>
<dbReference type="GO" id="GO:0016791">
    <property type="term" value="F:phosphatase activity"/>
    <property type="evidence" value="ECO:0007669"/>
    <property type="project" value="TreeGrafter"/>
</dbReference>
<dbReference type="Gene3D" id="3.40.50.1240">
    <property type="entry name" value="Phosphoglycerate mutase-like"/>
    <property type="match status" value="1"/>
</dbReference>
<evidence type="ECO:0000313" key="6">
    <source>
        <dbReference type="Proteomes" id="UP000292935"/>
    </source>
</evidence>
<dbReference type="InterPro" id="IPR013078">
    <property type="entry name" value="His_Pase_superF_clade-1"/>
</dbReference>
<name>A0A4Q2JTF4_9MICO</name>
<keyword evidence="6" id="KW-1185">Reference proteome</keyword>
<dbReference type="PANTHER" id="PTHR48100">
    <property type="entry name" value="BROAD-SPECIFICITY PHOSPHATASE YOR283W-RELATED"/>
    <property type="match status" value="1"/>
</dbReference>
<accession>A0A4Q2JTF4</accession>
<dbReference type="InterPro" id="IPR050275">
    <property type="entry name" value="PGM_Phosphatase"/>
</dbReference>
<feature type="active site" description="Tele-phosphohistidine intermediate" evidence="3">
    <location>
        <position position="21"/>
    </location>
</feature>
<protein>
    <submittedName>
        <fullName evidence="5">Histidine phosphatase family protein</fullName>
    </submittedName>
</protein>
<evidence type="ECO:0000256" key="2">
    <source>
        <dbReference type="ARBA" id="ARBA00023235"/>
    </source>
</evidence>
<dbReference type="EMBL" id="SDPO01000001">
    <property type="protein sequence ID" value="RXZ50544.1"/>
    <property type="molecule type" value="Genomic_DNA"/>
</dbReference>
<dbReference type="InterPro" id="IPR029033">
    <property type="entry name" value="His_PPase_superfam"/>
</dbReference>
<organism evidence="5 6">
    <name type="scientific">Agromyces fucosus</name>
    <dbReference type="NCBI Taxonomy" id="41985"/>
    <lineage>
        <taxon>Bacteria</taxon>
        <taxon>Bacillati</taxon>
        <taxon>Actinomycetota</taxon>
        <taxon>Actinomycetes</taxon>
        <taxon>Micrococcales</taxon>
        <taxon>Microbacteriaceae</taxon>
        <taxon>Agromyces</taxon>
    </lineage>
</organism>
<keyword evidence="2" id="KW-0413">Isomerase</keyword>
<feature type="binding site" evidence="4">
    <location>
        <begin position="20"/>
        <end position="27"/>
    </location>
    <ligand>
        <name>substrate</name>
    </ligand>
</feature>
<dbReference type="Pfam" id="PF00300">
    <property type="entry name" value="His_Phos_1"/>
    <property type="match status" value="1"/>
</dbReference>
<evidence type="ECO:0000256" key="4">
    <source>
        <dbReference type="PIRSR" id="PIRSR613078-2"/>
    </source>
</evidence>
<evidence type="ECO:0000256" key="1">
    <source>
        <dbReference type="ARBA" id="ARBA00023152"/>
    </source>
</evidence>
<evidence type="ECO:0000256" key="3">
    <source>
        <dbReference type="PIRSR" id="PIRSR613078-1"/>
    </source>
</evidence>
<dbReference type="PROSITE" id="PS00175">
    <property type="entry name" value="PG_MUTASE"/>
    <property type="match status" value="1"/>
</dbReference>
<feature type="binding site" evidence="4">
    <location>
        <position position="71"/>
    </location>
    <ligand>
        <name>substrate</name>
    </ligand>
</feature>
<proteinExistence type="predicted"/>
<dbReference type="Proteomes" id="UP000292935">
    <property type="component" value="Unassembled WGS sequence"/>
</dbReference>
<feature type="active site" description="Proton donor/acceptor" evidence="3">
    <location>
        <position position="96"/>
    </location>
</feature>
<evidence type="ECO:0000313" key="5">
    <source>
        <dbReference type="EMBL" id="RXZ50544.1"/>
    </source>
</evidence>
<dbReference type="RefSeq" id="WP_129230353.1">
    <property type="nucleotide sequence ID" value="NZ_SDPO01000001.1"/>
</dbReference>
<reference evidence="5 6" key="1">
    <citation type="submission" date="2019-01" db="EMBL/GenBank/DDBJ databases">
        <authorList>
            <person name="Li J."/>
        </authorList>
    </citation>
    <scope>NUCLEOTIDE SEQUENCE [LARGE SCALE GENOMIC DNA]</scope>
    <source>
        <strain evidence="5 6">CCUG 35506</strain>
    </source>
</reference>
<dbReference type="SUPFAM" id="SSF53254">
    <property type="entry name" value="Phosphoglycerate mutase-like"/>
    <property type="match status" value="1"/>
</dbReference>
<dbReference type="AlphaFoldDB" id="A0A4Q2JTF4"/>